<evidence type="ECO:0000313" key="5">
    <source>
        <dbReference type="Proteomes" id="UP001443914"/>
    </source>
</evidence>
<dbReference type="PANTHER" id="PTHR37610">
    <property type="entry name" value="CCHC-TYPE DOMAIN-CONTAINING PROTEIN"/>
    <property type="match status" value="1"/>
</dbReference>
<protein>
    <recommendedName>
        <fullName evidence="6">Retrotransposon Copia-like N-terminal domain-containing protein</fullName>
    </recommendedName>
</protein>
<dbReference type="PANTHER" id="PTHR37610:SF40">
    <property type="entry name" value="OS01G0909600 PROTEIN"/>
    <property type="match status" value="1"/>
</dbReference>
<evidence type="ECO:0000259" key="2">
    <source>
        <dbReference type="Pfam" id="PF14244"/>
    </source>
</evidence>
<gene>
    <name evidence="4" type="ORF">RND81_13G139300</name>
</gene>
<evidence type="ECO:0000313" key="4">
    <source>
        <dbReference type="EMBL" id="KAK9669557.1"/>
    </source>
</evidence>
<keyword evidence="5" id="KW-1185">Reference proteome</keyword>
<dbReference type="AlphaFoldDB" id="A0AAW1H0S8"/>
<dbReference type="Pfam" id="PF14244">
    <property type="entry name" value="Retrotran_gag_3"/>
    <property type="match status" value="1"/>
</dbReference>
<evidence type="ECO:0008006" key="6">
    <source>
        <dbReference type="Google" id="ProtNLM"/>
    </source>
</evidence>
<evidence type="ECO:0000259" key="3">
    <source>
        <dbReference type="Pfam" id="PF22936"/>
    </source>
</evidence>
<dbReference type="Proteomes" id="UP001443914">
    <property type="component" value="Unassembled WGS sequence"/>
</dbReference>
<evidence type="ECO:0000256" key="1">
    <source>
        <dbReference type="SAM" id="MobiDB-lite"/>
    </source>
</evidence>
<organism evidence="4 5">
    <name type="scientific">Saponaria officinalis</name>
    <name type="common">Common soapwort</name>
    <name type="synonym">Lychnis saponaria</name>
    <dbReference type="NCBI Taxonomy" id="3572"/>
    <lineage>
        <taxon>Eukaryota</taxon>
        <taxon>Viridiplantae</taxon>
        <taxon>Streptophyta</taxon>
        <taxon>Embryophyta</taxon>
        <taxon>Tracheophyta</taxon>
        <taxon>Spermatophyta</taxon>
        <taxon>Magnoliopsida</taxon>
        <taxon>eudicotyledons</taxon>
        <taxon>Gunneridae</taxon>
        <taxon>Pentapetalae</taxon>
        <taxon>Caryophyllales</taxon>
        <taxon>Caryophyllaceae</taxon>
        <taxon>Caryophylleae</taxon>
        <taxon>Saponaria</taxon>
    </lineage>
</organism>
<feature type="domain" description="Retrovirus-related Pol polyprotein from transposon TNT 1-94-like beta-barrel" evidence="3">
    <location>
        <begin position="441"/>
        <end position="516"/>
    </location>
</feature>
<comment type="caution">
    <text evidence="4">The sequence shown here is derived from an EMBL/GenBank/DDBJ whole genome shotgun (WGS) entry which is preliminary data.</text>
</comment>
<feature type="region of interest" description="Disordered" evidence="1">
    <location>
        <begin position="317"/>
        <end position="337"/>
    </location>
</feature>
<feature type="compositionally biased region" description="Low complexity" evidence="1">
    <location>
        <begin position="321"/>
        <end position="337"/>
    </location>
</feature>
<proteinExistence type="predicted"/>
<dbReference type="InterPro" id="IPR029472">
    <property type="entry name" value="Copia-like_N"/>
</dbReference>
<sequence>MSNSENNSASSKYETFYDPLYLSPSDQPTIQIVSCQFNGYNFVTWKRDVYHALVAKNKAGFVDGTCKIPSKTDATYHQWIRCDLFVMKWILNSVERNIRESLQHVSSAQELWTEISDRYDQSNSIEIYHLKKDLASITQDNTSLVEYYNKLKRTWECIDVLDPLSLCTCKIVDGCTCQMLKRIVDREVSAKLIQFLMGLNHAYDNFKTHILTLDPLPPLNKAFALLQKIESQKHLDDNSDINADAAVFNSVGLQSDSSPGRKRPKLVTGSAGSSVVKECHYCHNLGHTKAERFKLRECSYCGNKGHARETCYRLKFGPNNGGRSSRGQGRNSYGRGQNFRHSANVAVEMYSEYTDEYAEDIPSDPLSDTNANTNDTDFDPQMVNGLVSTVMEQVMKAISEKNTGDKRSSDKRFSGMSSVNFAGIVVNTVLPHHETNSSLDWIIDTGASDHMTPSVCFLSNVKTLLKPVIVGLPDGTMKQVQQIGDYSLTPDIQLCKVLVVPGFQHNLISVGRLLEHSHLTMTFYPHHCVFQDPVSDKRVAVAGKEAGL</sequence>
<dbReference type="Pfam" id="PF22936">
    <property type="entry name" value="Pol_BBD"/>
    <property type="match status" value="1"/>
</dbReference>
<reference evidence="4" key="1">
    <citation type="submission" date="2024-03" db="EMBL/GenBank/DDBJ databases">
        <title>WGS assembly of Saponaria officinalis var. Norfolk2.</title>
        <authorList>
            <person name="Jenkins J."/>
            <person name="Shu S."/>
            <person name="Grimwood J."/>
            <person name="Barry K."/>
            <person name="Goodstein D."/>
            <person name="Schmutz J."/>
            <person name="Leebens-Mack J."/>
            <person name="Osbourn A."/>
        </authorList>
    </citation>
    <scope>NUCLEOTIDE SEQUENCE [LARGE SCALE GENOMIC DNA]</scope>
    <source>
        <strain evidence="4">JIC</strain>
    </source>
</reference>
<accession>A0AAW1H0S8</accession>
<dbReference type="EMBL" id="JBDFQZ010000013">
    <property type="protein sequence ID" value="KAK9669557.1"/>
    <property type="molecule type" value="Genomic_DNA"/>
</dbReference>
<feature type="domain" description="Retrotransposon Copia-like N-terminal" evidence="2">
    <location>
        <begin position="24"/>
        <end position="69"/>
    </location>
</feature>
<name>A0AAW1H0S8_SAPOF</name>
<dbReference type="InterPro" id="IPR054722">
    <property type="entry name" value="PolX-like_BBD"/>
</dbReference>